<evidence type="ECO:0000313" key="1">
    <source>
        <dbReference type="EMBL" id="AEA42237.1"/>
    </source>
</evidence>
<dbReference type="AlphaFoldDB" id="F2ICL0"/>
<keyword evidence="2" id="KW-1185">Reference proteome</keyword>
<sequence precursor="true">MRILILFLLLSEPLLAGKPEWIPDYFVHYEKDKNPSNTGSRIKIICEFDTDYSLSRKLRVGINGSDETIPLNEKNEAVIIRKSQKAIFQFFYDSNFQEIETDSISIKKGEITIISLRFKIMSEKRTVKKPVIYLYPETDLALSIDLKPAGNLTFSYPQYSNEWKGVAHPDGSITIDEKTYPYLFWESEQQFNFFDRNIGCLLLYKENLIETLDKHLTELGFNDKEKTDFITFWGPQLAKHKLVLAQFLINESCNQFATLDIHPKPAHVNRVYLIWTTFDLNTSQIPLIKSQILKPLNREGFDVLEWGGIEIPKIPNFD</sequence>
<dbReference type="STRING" id="755732.Fluta_0228"/>
<dbReference type="KEGG" id="fte:Fluta_0228"/>
<dbReference type="RefSeq" id="WP_013685011.1">
    <property type="nucleotide sequence ID" value="NC_015321.1"/>
</dbReference>
<dbReference type="eggNOG" id="COG4991">
    <property type="taxonomic scope" value="Bacteria"/>
</dbReference>
<reference evidence="2" key="2">
    <citation type="submission" date="2011-02" db="EMBL/GenBank/DDBJ databases">
        <title>The complete genome of Fluviicola taffensis DSM 16823.</title>
        <authorList>
            <consortium name="US DOE Joint Genome Institute (JGI-PGF)"/>
            <person name="Lucas S."/>
            <person name="Copeland A."/>
            <person name="Lapidus A."/>
            <person name="Bruce D."/>
            <person name="Goodwin L."/>
            <person name="Pitluck S."/>
            <person name="Kyrpides N."/>
            <person name="Mavromatis K."/>
            <person name="Ivanova N."/>
            <person name="Mikhailova N."/>
            <person name="Pagani I."/>
            <person name="Chertkov O."/>
            <person name="Detter J.C."/>
            <person name="Han C."/>
            <person name="Tapia R."/>
            <person name="Land M."/>
            <person name="Hauser L."/>
            <person name="Markowitz V."/>
            <person name="Cheng J.-F."/>
            <person name="Hugenholtz P."/>
            <person name="Woyke T."/>
            <person name="Wu D."/>
            <person name="Tindall B."/>
            <person name="Pomrenke H.G."/>
            <person name="Brambilla E."/>
            <person name="Klenk H.-P."/>
            <person name="Eisen J.A."/>
        </authorList>
    </citation>
    <scope>NUCLEOTIDE SEQUENCE [LARGE SCALE GENOMIC DNA]</scope>
    <source>
        <strain evidence="2">DSM 16823 / RW262 / RW262</strain>
    </source>
</reference>
<dbReference type="HOGENOM" id="CLU_873612_0_0_10"/>
<reference evidence="1 2" key="1">
    <citation type="journal article" date="2011" name="Stand. Genomic Sci.">
        <title>Complete genome sequence of the gliding freshwater bacterium Fluviicola taffensis type strain (RW262).</title>
        <authorList>
            <person name="Woyke T."/>
            <person name="Chertkov O."/>
            <person name="Lapidus A."/>
            <person name="Nolan M."/>
            <person name="Lucas S."/>
            <person name="Del Rio T.G."/>
            <person name="Tice H."/>
            <person name="Cheng J.F."/>
            <person name="Tapia R."/>
            <person name="Han C."/>
            <person name="Goodwin L."/>
            <person name="Pitluck S."/>
            <person name="Liolios K."/>
            <person name="Pagani I."/>
            <person name="Ivanova N."/>
            <person name="Huntemann M."/>
            <person name="Mavromatis K."/>
            <person name="Mikhailova N."/>
            <person name="Pati A."/>
            <person name="Chen A."/>
            <person name="Palaniappan K."/>
            <person name="Land M."/>
            <person name="Hauser L."/>
            <person name="Brambilla E.M."/>
            <person name="Rohde M."/>
            <person name="Mwirichia R."/>
            <person name="Sikorski J."/>
            <person name="Tindall B.J."/>
            <person name="Goker M."/>
            <person name="Bristow J."/>
            <person name="Eisen J.A."/>
            <person name="Markowitz V."/>
            <person name="Hugenholtz P."/>
            <person name="Klenk H.P."/>
            <person name="Kyrpides N.C."/>
        </authorList>
    </citation>
    <scope>NUCLEOTIDE SEQUENCE [LARGE SCALE GENOMIC DNA]</scope>
    <source>
        <strain evidence="2">DSM 16823 / RW262 / RW262</strain>
    </source>
</reference>
<evidence type="ECO:0000313" key="2">
    <source>
        <dbReference type="Proteomes" id="UP000007463"/>
    </source>
</evidence>
<dbReference type="OrthoDB" id="9799897at2"/>
<organism evidence="1 2">
    <name type="scientific">Fluviicola taffensis (strain DSM 16823 / NCIMB 13979 / RW262)</name>
    <dbReference type="NCBI Taxonomy" id="755732"/>
    <lineage>
        <taxon>Bacteria</taxon>
        <taxon>Pseudomonadati</taxon>
        <taxon>Bacteroidota</taxon>
        <taxon>Flavobacteriia</taxon>
        <taxon>Flavobacteriales</taxon>
        <taxon>Crocinitomicaceae</taxon>
        <taxon>Fluviicola</taxon>
    </lineage>
</organism>
<protein>
    <submittedName>
        <fullName evidence="1">Uncharacterized protein</fullName>
    </submittedName>
</protein>
<dbReference type="Proteomes" id="UP000007463">
    <property type="component" value="Chromosome"/>
</dbReference>
<dbReference type="EMBL" id="CP002542">
    <property type="protein sequence ID" value="AEA42237.1"/>
    <property type="molecule type" value="Genomic_DNA"/>
</dbReference>
<proteinExistence type="predicted"/>
<accession>F2ICL0</accession>
<gene>
    <name evidence="1" type="ordered locus">Fluta_0228</name>
</gene>
<name>F2ICL0_FLUTR</name>